<protein>
    <recommendedName>
        <fullName evidence="3">Heterokaryon incompatibility domain-containing protein</fullName>
    </recommendedName>
</protein>
<organism evidence="1 2">
    <name type="scientific">Ophiobolus disseminans</name>
    <dbReference type="NCBI Taxonomy" id="1469910"/>
    <lineage>
        <taxon>Eukaryota</taxon>
        <taxon>Fungi</taxon>
        <taxon>Dikarya</taxon>
        <taxon>Ascomycota</taxon>
        <taxon>Pezizomycotina</taxon>
        <taxon>Dothideomycetes</taxon>
        <taxon>Pleosporomycetidae</taxon>
        <taxon>Pleosporales</taxon>
        <taxon>Pleosporineae</taxon>
        <taxon>Phaeosphaeriaceae</taxon>
        <taxon>Ophiobolus</taxon>
    </lineage>
</organism>
<evidence type="ECO:0008006" key="3">
    <source>
        <dbReference type="Google" id="ProtNLM"/>
    </source>
</evidence>
<dbReference type="Proteomes" id="UP000799424">
    <property type="component" value="Unassembled WGS sequence"/>
</dbReference>
<evidence type="ECO:0000313" key="2">
    <source>
        <dbReference type="Proteomes" id="UP000799424"/>
    </source>
</evidence>
<gene>
    <name evidence="1" type="ORF">CC86DRAFT_371356</name>
</gene>
<keyword evidence="2" id="KW-1185">Reference proteome</keyword>
<dbReference type="AlphaFoldDB" id="A0A6A6ZVK1"/>
<proteinExistence type="predicted"/>
<dbReference type="EMBL" id="MU006229">
    <property type="protein sequence ID" value="KAF2824856.1"/>
    <property type="molecule type" value="Genomic_DNA"/>
</dbReference>
<accession>A0A6A6ZVK1</accession>
<sequence>MTLMDSTSISVSSHPQYSISVGDTVLSLGSDNLLDLCWTDGLDTPCSICKRHFDNAVAPPVRTLQLLEASPKATPAGLQLPSIKITNSHLRCLKLSNIKFFPVSHAWHKPVARAYATRESSIEATRMVFELPVRILVAASQRFGSDVQIWHDYISIPQWQDSFRGTTILPQIFQIFKYGGTSLIHLDDEPTFDIHELPSSQDLSIRGPAMQCLFSARWFRRMWIIVEFTMCQDSYLMNSRFEIMPGRFSSLMEEITRISQTLPAPLEWMASIPMFSKDRSTHNCLGHVYDLLANQGCRSFRDYFIAACAMLEQDHDHRALAELPKDAQDACLWVSKRALERGDYSPLLLRPPNEPQHGRVRWLKGYMRIDEKMWGIGVQTNAAYIPPTILPDDSVQLEVRFLGALGDFSPNFDGESRLLVQCMLCKSRIHCGASMWREPKGAANLYLVPGLTYLNARCEHIGIVVEDAQVIGRALLGAPPCNCSEVAHIRLE</sequence>
<evidence type="ECO:0000313" key="1">
    <source>
        <dbReference type="EMBL" id="KAF2824856.1"/>
    </source>
</evidence>
<name>A0A6A6ZVK1_9PLEO</name>
<dbReference type="OrthoDB" id="5382128at2759"/>
<reference evidence="1" key="1">
    <citation type="journal article" date="2020" name="Stud. Mycol.">
        <title>101 Dothideomycetes genomes: a test case for predicting lifestyles and emergence of pathogens.</title>
        <authorList>
            <person name="Haridas S."/>
            <person name="Albert R."/>
            <person name="Binder M."/>
            <person name="Bloem J."/>
            <person name="Labutti K."/>
            <person name="Salamov A."/>
            <person name="Andreopoulos B."/>
            <person name="Baker S."/>
            <person name="Barry K."/>
            <person name="Bills G."/>
            <person name="Bluhm B."/>
            <person name="Cannon C."/>
            <person name="Castanera R."/>
            <person name="Culley D."/>
            <person name="Daum C."/>
            <person name="Ezra D."/>
            <person name="Gonzalez J."/>
            <person name="Henrissat B."/>
            <person name="Kuo A."/>
            <person name="Liang C."/>
            <person name="Lipzen A."/>
            <person name="Lutzoni F."/>
            <person name="Magnuson J."/>
            <person name="Mondo S."/>
            <person name="Nolan M."/>
            <person name="Ohm R."/>
            <person name="Pangilinan J."/>
            <person name="Park H.-J."/>
            <person name="Ramirez L."/>
            <person name="Alfaro M."/>
            <person name="Sun H."/>
            <person name="Tritt A."/>
            <person name="Yoshinaga Y."/>
            <person name="Zwiers L.-H."/>
            <person name="Turgeon B."/>
            <person name="Goodwin S."/>
            <person name="Spatafora J."/>
            <person name="Crous P."/>
            <person name="Grigoriev I."/>
        </authorList>
    </citation>
    <scope>NUCLEOTIDE SEQUENCE</scope>
    <source>
        <strain evidence="1">CBS 113818</strain>
    </source>
</reference>